<evidence type="ECO:0000256" key="1">
    <source>
        <dbReference type="ARBA" id="ARBA00006499"/>
    </source>
</evidence>
<dbReference type="InterPro" id="IPR003140">
    <property type="entry name" value="PLipase/COase/thioEstase"/>
</dbReference>
<dbReference type="Gene3D" id="3.40.50.1820">
    <property type="entry name" value="alpha/beta hydrolase"/>
    <property type="match status" value="1"/>
</dbReference>
<evidence type="ECO:0000313" key="5">
    <source>
        <dbReference type="Proteomes" id="UP000030826"/>
    </source>
</evidence>
<dbReference type="PANTHER" id="PTHR10655">
    <property type="entry name" value="LYSOPHOSPHOLIPASE-RELATED"/>
    <property type="match status" value="1"/>
</dbReference>
<proteinExistence type="inferred from homology"/>
<accession>A0A0B1Q861</accession>
<dbReference type="EMBL" id="JRFJ01000001">
    <property type="protein sequence ID" value="KHJ55566.1"/>
    <property type="molecule type" value="Genomic_DNA"/>
</dbReference>
<gene>
    <name evidence="4" type="ORF">LA66_02635</name>
</gene>
<protein>
    <recommendedName>
        <fullName evidence="3">Phospholipase/carboxylesterase/thioesterase domain-containing protein</fullName>
    </recommendedName>
</protein>
<reference evidence="4 5" key="1">
    <citation type="submission" date="2014-09" db="EMBL/GenBank/DDBJ databases">
        <title>Isolation and characterization of Aurantimonas altamirensis ON-56566 from clinical sample following a dog bite.</title>
        <authorList>
            <person name="Eshaghi A."/>
            <person name="Li A."/>
            <person name="Shahinas D."/>
            <person name="Bahn P."/>
            <person name="Kus J.V."/>
            <person name="Patel S.N."/>
        </authorList>
    </citation>
    <scope>NUCLEOTIDE SEQUENCE [LARGE SCALE GENOMIC DNA]</scope>
    <source>
        <strain evidence="4 5">ON-56566</strain>
    </source>
</reference>
<organism evidence="4 5">
    <name type="scientific">Aureimonas altamirensis</name>
    <dbReference type="NCBI Taxonomy" id="370622"/>
    <lineage>
        <taxon>Bacteria</taxon>
        <taxon>Pseudomonadati</taxon>
        <taxon>Pseudomonadota</taxon>
        <taxon>Alphaproteobacteria</taxon>
        <taxon>Hyphomicrobiales</taxon>
        <taxon>Aurantimonadaceae</taxon>
        <taxon>Aureimonas</taxon>
    </lineage>
</organism>
<dbReference type="AlphaFoldDB" id="A0A0B1Q861"/>
<keyword evidence="2" id="KW-0378">Hydrolase</keyword>
<dbReference type="STRING" id="370622.LA66_02635"/>
<dbReference type="OrthoDB" id="9801763at2"/>
<evidence type="ECO:0000259" key="3">
    <source>
        <dbReference type="Pfam" id="PF02230"/>
    </source>
</evidence>
<dbReference type="PANTHER" id="PTHR10655:SF17">
    <property type="entry name" value="LYSOPHOSPHOLIPASE-LIKE PROTEIN 1"/>
    <property type="match status" value="1"/>
</dbReference>
<evidence type="ECO:0000313" key="4">
    <source>
        <dbReference type="EMBL" id="KHJ55566.1"/>
    </source>
</evidence>
<dbReference type="Proteomes" id="UP000030826">
    <property type="component" value="Unassembled WGS sequence"/>
</dbReference>
<dbReference type="SUPFAM" id="SSF53474">
    <property type="entry name" value="alpha/beta-Hydrolases"/>
    <property type="match status" value="1"/>
</dbReference>
<comment type="similarity">
    <text evidence="1">Belongs to the AB hydrolase superfamily. AB hydrolase 2 family.</text>
</comment>
<name>A0A0B1Q861_9HYPH</name>
<dbReference type="RefSeq" id="WP_039188515.1">
    <property type="nucleotide sequence ID" value="NZ_JRFJ01000001.1"/>
</dbReference>
<evidence type="ECO:0000256" key="2">
    <source>
        <dbReference type="ARBA" id="ARBA00022801"/>
    </source>
</evidence>
<dbReference type="GO" id="GO:0016787">
    <property type="term" value="F:hydrolase activity"/>
    <property type="evidence" value="ECO:0007669"/>
    <property type="project" value="UniProtKB-KW"/>
</dbReference>
<dbReference type="InterPro" id="IPR029058">
    <property type="entry name" value="AB_hydrolase_fold"/>
</dbReference>
<dbReference type="InterPro" id="IPR050565">
    <property type="entry name" value="LYPA1-2/EST-like"/>
</dbReference>
<feature type="domain" description="Phospholipase/carboxylesterase/thioesterase" evidence="3">
    <location>
        <begin position="5"/>
        <end position="189"/>
    </location>
</feature>
<dbReference type="Pfam" id="PF02230">
    <property type="entry name" value="Abhydrolase_2"/>
    <property type="match status" value="1"/>
</dbReference>
<comment type="caution">
    <text evidence="4">The sequence shown here is derived from an EMBL/GenBank/DDBJ whole genome shotgun (WGS) entry which is preliminary data.</text>
</comment>
<sequence length="210" mass="22349">MATYRNLVILFHGVGARGADLSPLGRFWGRSLPDTDFSAPDAPFPFDGGGLLHQWFSLTGITPDNRPDRVAAARPAFDRVVQGILDWHGMADRLDRVVFVGFSQGTIMALDAFASGRWPVAAVLGYSGRLATRDPLRPRTASRVLLIHGSADTAVPPEESEVAAPRLRAAGVDTALRILPRLGHTISPEGAGLGGAFLTEVLMAREVSGG</sequence>